<dbReference type="InterPro" id="IPR017938">
    <property type="entry name" value="Riboflavin_synthase-like_b-brl"/>
</dbReference>
<dbReference type="Gene3D" id="2.40.30.10">
    <property type="entry name" value="Translation factors"/>
    <property type="match status" value="1"/>
</dbReference>
<dbReference type="Pfam" id="PF08021">
    <property type="entry name" value="FAD_binding_9"/>
    <property type="match status" value="1"/>
</dbReference>
<dbReference type="SUPFAM" id="SSF63380">
    <property type="entry name" value="Riboflavin synthase domain-like"/>
    <property type="match status" value="1"/>
</dbReference>
<dbReference type="CDD" id="cd06193">
    <property type="entry name" value="siderophore_interacting"/>
    <property type="match status" value="1"/>
</dbReference>
<dbReference type="Pfam" id="PF04954">
    <property type="entry name" value="SIP"/>
    <property type="match status" value="1"/>
</dbReference>
<name>A0A238WA89_9RHOB</name>
<evidence type="ECO:0000313" key="3">
    <source>
        <dbReference type="EMBL" id="SNR43496.1"/>
    </source>
</evidence>
<keyword evidence="4" id="KW-1185">Reference proteome</keyword>
<organism evidence="3 4">
    <name type="scientific">Puniceibacterium sediminis</name>
    <dbReference type="NCBI Taxonomy" id="1608407"/>
    <lineage>
        <taxon>Bacteria</taxon>
        <taxon>Pseudomonadati</taxon>
        <taxon>Pseudomonadota</taxon>
        <taxon>Alphaproteobacteria</taxon>
        <taxon>Rhodobacterales</taxon>
        <taxon>Paracoccaceae</taxon>
        <taxon>Puniceibacterium</taxon>
    </lineage>
</organism>
<dbReference type="PROSITE" id="PS51384">
    <property type="entry name" value="FAD_FR"/>
    <property type="match status" value="1"/>
</dbReference>
<dbReference type="EMBL" id="FZNN01000005">
    <property type="protein sequence ID" value="SNR43496.1"/>
    <property type="molecule type" value="Genomic_DNA"/>
</dbReference>
<reference evidence="3 4" key="1">
    <citation type="submission" date="2017-06" db="EMBL/GenBank/DDBJ databases">
        <authorList>
            <person name="Kim H.J."/>
            <person name="Triplett B.A."/>
        </authorList>
    </citation>
    <scope>NUCLEOTIDE SEQUENCE [LARGE SCALE GENOMIC DNA]</scope>
    <source>
        <strain evidence="3 4">DSM 29052</strain>
    </source>
</reference>
<dbReference type="InterPro" id="IPR039261">
    <property type="entry name" value="FNR_nucleotide-bd"/>
</dbReference>
<dbReference type="InterPro" id="IPR007037">
    <property type="entry name" value="SIP_rossman_dom"/>
</dbReference>
<dbReference type="AlphaFoldDB" id="A0A238WA89"/>
<dbReference type="GO" id="GO:0016491">
    <property type="term" value="F:oxidoreductase activity"/>
    <property type="evidence" value="ECO:0007669"/>
    <property type="project" value="InterPro"/>
</dbReference>
<dbReference type="OrthoDB" id="9814826at2"/>
<dbReference type="PANTHER" id="PTHR30157">
    <property type="entry name" value="FERRIC REDUCTASE, NADPH-DEPENDENT"/>
    <property type="match status" value="1"/>
</dbReference>
<dbReference type="RefSeq" id="WP_089269860.1">
    <property type="nucleotide sequence ID" value="NZ_FZNN01000005.1"/>
</dbReference>
<dbReference type="Proteomes" id="UP000198417">
    <property type="component" value="Unassembled WGS sequence"/>
</dbReference>
<protein>
    <submittedName>
        <fullName evidence="3">NADPH-dependent ferric siderophore reductase, contains FAD-binding and SIP domains</fullName>
    </submittedName>
</protein>
<accession>A0A238WA89</accession>
<evidence type="ECO:0000256" key="1">
    <source>
        <dbReference type="ARBA" id="ARBA00035644"/>
    </source>
</evidence>
<dbReference type="InterPro" id="IPR017927">
    <property type="entry name" value="FAD-bd_FR_type"/>
</dbReference>
<proteinExistence type="inferred from homology"/>
<dbReference type="Gene3D" id="3.40.50.80">
    <property type="entry name" value="Nucleotide-binding domain of ferredoxin-NADP reductase (FNR) module"/>
    <property type="match status" value="1"/>
</dbReference>
<dbReference type="PANTHER" id="PTHR30157:SF0">
    <property type="entry name" value="NADPH-DEPENDENT FERRIC-CHELATE REDUCTASE"/>
    <property type="match status" value="1"/>
</dbReference>
<dbReference type="InterPro" id="IPR039374">
    <property type="entry name" value="SIP_fam"/>
</dbReference>
<feature type="domain" description="FAD-binding FR-type" evidence="2">
    <location>
        <begin position="111"/>
        <end position="234"/>
    </location>
</feature>
<gene>
    <name evidence="3" type="ORF">SAMN06265370_10526</name>
</gene>
<evidence type="ECO:0000313" key="4">
    <source>
        <dbReference type="Proteomes" id="UP000198417"/>
    </source>
</evidence>
<comment type="similarity">
    <text evidence="1">Belongs to the SIP oxidoreductase family.</text>
</comment>
<evidence type="ECO:0000259" key="2">
    <source>
        <dbReference type="PROSITE" id="PS51384"/>
    </source>
</evidence>
<dbReference type="InterPro" id="IPR013113">
    <property type="entry name" value="SIP_FAD-bd"/>
</dbReference>
<sequence length="350" mass="37832">MNELSCRFSRTSVTRFNGPIADGFLAGCVAHLQEFDLPVTVTHIGVMVELPMAQTTVDCDGPGFCVTLCARDDVALHQARENLLYMIDRVQPGISQHLRWSGDIARTGAPPNFYGAEVVTVRQLGPRFLRVELDCAGTAALAAGPGMHFSLLLAPDGRAPVWPRINGNGRTVWPAGDDCLHRAVYTFVDLDPVAGRFTFDVFEHDGGRTTDWARTARPGAAVGIMGPGGGDMPVGDDLLIAGDETALPAISRILGQSDPTRRGRAIIEVADETSVSLIPAPEGVSITWVLRDRGETLWDHLSDADLPGAGGNGFVWVAAERDVARRAKSHFRETLGQPADRSYFSAYWIR</sequence>